<keyword evidence="5" id="KW-0812">Transmembrane</keyword>
<evidence type="ECO:0000256" key="1">
    <source>
        <dbReference type="ARBA" id="ARBA00022617"/>
    </source>
</evidence>
<keyword evidence="2 4" id="KW-0479">Metal-binding</keyword>
<gene>
    <name evidence="7" type="ORF">JQ619_03900</name>
</gene>
<evidence type="ECO:0000259" key="6">
    <source>
        <dbReference type="PROSITE" id="PS51007"/>
    </source>
</evidence>
<evidence type="ECO:0000313" key="7">
    <source>
        <dbReference type="EMBL" id="MBR1134900.1"/>
    </source>
</evidence>
<dbReference type="SUPFAM" id="SSF46626">
    <property type="entry name" value="Cytochrome c"/>
    <property type="match status" value="1"/>
</dbReference>
<evidence type="ECO:0000256" key="2">
    <source>
        <dbReference type="ARBA" id="ARBA00022723"/>
    </source>
</evidence>
<evidence type="ECO:0000256" key="5">
    <source>
        <dbReference type="SAM" id="Phobius"/>
    </source>
</evidence>
<dbReference type="Gene3D" id="1.10.760.10">
    <property type="entry name" value="Cytochrome c-like domain"/>
    <property type="match status" value="1"/>
</dbReference>
<name>A0ABS5G0Q2_9BRAD</name>
<organism evidence="7 8">
    <name type="scientific">Bradyrhizobium denitrificans</name>
    <dbReference type="NCBI Taxonomy" id="2734912"/>
    <lineage>
        <taxon>Bacteria</taxon>
        <taxon>Pseudomonadati</taxon>
        <taxon>Pseudomonadota</taxon>
        <taxon>Alphaproteobacteria</taxon>
        <taxon>Hyphomicrobiales</taxon>
        <taxon>Nitrobacteraceae</taxon>
        <taxon>Bradyrhizobium</taxon>
    </lineage>
</organism>
<comment type="caution">
    <text evidence="7">The sequence shown here is derived from an EMBL/GenBank/DDBJ whole genome shotgun (WGS) entry which is preliminary data.</text>
</comment>
<accession>A0ABS5G0Q2</accession>
<keyword evidence="3 4" id="KW-0408">Iron</keyword>
<dbReference type="EMBL" id="JAFCLK010000003">
    <property type="protein sequence ID" value="MBR1134900.1"/>
    <property type="molecule type" value="Genomic_DNA"/>
</dbReference>
<dbReference type="PROSITE" id="PS51007">
    <property type="entry name" value="CYTC"/>
    <property type="match status" value="1"/>
</dbReference>
<proteinExistence type="predicted"/>
<keyword evidence="5" id="KW-0472">Membrane</keyword>
<feature type="domain" description="Cytochrome c" evidence="6">
    <location>
        <begin position="41"/>
        <end position="121"/>
    </location>
</feature>
<dbReference type="InterPro" id="IPR009056">
    <property type="entry name" value="Cyt_c-like_dom"/>
</dbReference>
<keyword evidence="1 4" id="KW-0349">Heme</keyword>
<evidence type="ECO:0000256" key="4">
    <source>
        <dbReference type="PROSITE-ProRule" id="PRU00433"/>
    </source>
</evidence>
<dbReference type="RefSeq" id="WP_172238224.1">
    <property type="nucleotide sequence ID" value="NZ_JABFDP010000018.1"/>
</dbReference>
<keyword evidence="5" id="KW-1133">Transmembrane helix</keyword>
<evidence type="ECO:0000256" key="3">
    <source>
        <dbReference type="ARBA" id="ARBA00023004"/>
    </source>
</evidence>
<reference evidence="8" key="1">
    <citation type="journal article" date="2021" name="ISME J.">
        <title>Evolutionary origin and ecological implication of a unique nif island in free-living Bradyrhizobium lineages.</title>
        <authorList>
            <person name="Tao J."/>
        </authorList>
    </citation>
    <scope>NUCLEOTIDE SEQUENCE [LARGE SCALE GENOMIC DNA]</scope>
    <source>
        <strain evidence="8">SZCCT0094</strain>
    </source>
</reference>
<dbReference type="Pfam" id="PF00034">
    <property type="entry name" value="Cytochrom_C"/>
    <property type="match status" value="1"/>
</dbReference>
<dbReference type="Proteomes" id="UP001314635">
    <property type="component" value="Unassembled WGS sequence"/>
</dbReference>
<protein>
    <submittedName>
        <fullName evidence="7">Cytochrome c</fullName>
    </submittedName>
</protein>
<sequence length="123" mass="13036">MSLPKLHRNTWLHVGAAILLALGAMLLIRLHNAGGATPATESVQAGRKLAEAWCSSCHAIDAGGSRAQTTTAPDFVAVANMPSTTELALKVFLQSSHPTMPNVVLTAEQRGDLVNYILSLKHI</sequence>
<dbReference type="InterPro" id="IPR036909">
    <property type="entry name" value="Cyt_c-like_dom_sf"/>
</dbReference>
<feature type="transmembrane region" description="Helical" evidence="5">
    <location>
        <begin position="12"/>
        <end position="30"/>
    </location>
</feature>
<keyword evidence="8" id="KW-1185">Reference proteome</keyword>
<evidence type="ECO:0000313" key="8">
    <source>
        <dbReference type="Proteomes" id="UP001314635"/>
    </source>
</evidence>